<keyword evidence="6 8" id="KW-1133">Transmembrane helix</keyword>
<dbReference type="PANTHER" id="PTHR43486">
    <property type="entry name" value="LIPID II FLIPPASE MURJ-RELATED"/>
    <property type="match status" value="1"/>
</dbReference>
<gene>
    <name evidence="9" type="primary">mviN</name>
    <name evidence="8" type="synonym">murJ</name>
    <name evidence="9" type="ORF">C7B77_19285</name>
</gene>
<feature type="transmembrane region" description="Helical" evidence="8">
    <location>
        <begin position="293"/>
        <end position="312"/>
    </location>
</feature>
<keyword evidence="8" id="KW-0813">Transport</keyword>
<feature type="transmembrane region" description="Helical" evidence="8">
    <location>
        <begin position="405"/>
        <end position="425"/>
    </location>
</feature>
<evidence type="ECO:0000313" key="10">
    <source>
        <dbReference type="Proteomes" id="UP000238937"/>
    </source>
</evidence>
<sequence length="541" mass="57949">MTESKKPTRSIASIAGIVAAATLISKVFGLVRSIALAAAFGNGIVTEAFAYAYAIPGFLLILLGGINGPFHSAIVSVLTKEKDKSQVAPIVETITTIVGIILLCVSIAIFCFAGNAIDIVAPNLSLSSDVARGALVRQCAIEQLQIMSAMAVLAGFIGIGFGTLSSADFYWLPSISPLLTSSTTIIGVGILAIYLGPKIMLPENALLAGKVLAGTTLIGALLQWLMQVITQWRVGLGTIKPRLEWRRQGVKDVLKILGPATFSSGTLQINLFIDLAFASGIAGAASAMQYSGLLIQTPLGIISNIILVSLLPEFSRLADPQNWTQLKDRIRQGLLLTGIAMMPLSAVMMALAFPIVQTVYQYGAFKTQDSQLVGSILIASSLGMFIFLGRDVLVRVFYALGDGSTPFKISVVNIFFNFLFDYLFWKPFGAAGITLSTVCINLISFSVMLFLLDRRLNGLPWRGFVPLLGIFLASTVAGGVTWGISYGWQQFIPVSNTLTLLVQLALSGGMGFAVFAAIVSQLKLPEFDRFVAQIRQKLFKK</sequence>
<comment type="similarity">
    <text evidence="8">Belongs to the MurJ/MviN family.</text>
</comment>
<comment type="function">
    <text evidence="8">Involved in peptidoglycan biosynthesis. Transports lipid-linked peptidoglycan precursors from the inner to the outer leaflet of the cytoplasmic membrane.</text>
</comment>
<dbReference type="AlphaFoldDB" id="A0A2T1G983"/>
<feature type="transmembrane region" description="Helical" evidence="8">
    <location>
        <begin position="144"/>
        <end position="164"/>
    </location>
</feature>
<reference evidence="9 10" key="1">
    <citation type="submission" date="2018-03" db="EMBL/GenBank/DDBJ databases">
        <title>The ancient ancestry and fast evolution of plastids.</title>
        <authorList>
            <person name="Moore K.R."/>
            <person name="Magnabosco C."/>
            <person name="Momper L."/>
            <person name="Gold D.A."/>
            <person name="Bosak T."/>
            <person name="Fournier G.P."/>
        </authorList>
    </citation>
    <scope>NUCLEOTIDE SEQUENCE [LARGE SCALE GENOMIC DNA]</scope>
    <source>
        <strain evidence="9 10">CCALA 037</strain>
    </source>
</reference>
<feature type="transmembrane region" description="Helical" evidence="8">
    <location>
        <begin position="431"/>
        <end position="452"/>
    </location>
</feature>
<protein>
    <recommendedName>
        <fullName evidence="8">Probable lipid II flippase MurJ</fullName>
    </recommendedName>
</protein>
<keyword evidence="8" id="KW-0961">Cell wall biogenesis/degradation</keyword>
<comment type="pathway">
    <text evidence="8">Cell wall biogenesis; peptidoglycan biosynthesis.</text>
</comment>
<dbReference type="NCBIfam" id="TIGR01695">
    <property type="entry name" value="murJ_mviN"/>
    <property type="match status" value="1"/>
</dbReference>
<evidence type="ECO:0000313" key="9">
    <source>
        <dbReference type="EMBL" id="PSB53805.1"/>
    </source>
</evidence>
<keyword evidence="3 8" id="KW-0812">Transmembrane</keyword>
<organism evidence="9 10">
    <name type="scientific">Chamaesiphon polymorphus CCALA 037</name>
    <dbReference type="NCBI Taxonomy" id="2107692"/>
    <lineage>
        <taxon>Bacteria</taxon>
        <taxon>Bacillati</taxon>
        <taxon>Cyanobacteriota</taxon>
        <taxon>Cyanophyceae</taxon>
        <taxon>Gomontiellales</taxon>
        <taxon>Chamaesiphonaceae</taxon>
        <taxon>Chamaesiphon</taxon>
    </lineage>
</organism>
<dbReference type="Proteomes" id="UP000238937">
    <property type="component" value="Unassembled WGS sequence"/>
</dbReference>
<dbReference type="GO" id="GO:0008360">
    <property type="term" value="P:regulation of cell shape"/>
    <property type="evidence" value="ECO:0007669"/>
    <property type="project" value="UniProtKB-KW"/>
</dbReference>
<evidence type="ECO:0000256" key="3">
    <source>
        <dbReference type="ARBA" id="ARBA00022692"/>
    </source>
</evidence>
<feature type="transmembrane region" description="Helical" evidence="8">
    <location>
        <begin position="51"/>
        <end position="78"/>
    </location>
</feature>
<dbReference type="CDD" id="cd13123">
    <property type="entry name" value="MATE_MurJ_like"/>
    <property type="match status" value="1"/>
</dbReference>
<feature type="transmembrane region" description="Helical" evidence="8">
    <location>
        <begin position="90"/>
        <end position="117"/>
    </location>
</feature>
<keyword evidence="7 8" id="KW-0472">Membrane</keyword>
<comment type="caution">
    <text evidence="9">The sequence shown here is derived from an EMBL/GenBank/DDBJ whole genome shotgun (WGS) entry which is preliminary data.</text>
</comment>
<dbReference type="Pfam" id="PF03023">
    <property type="entry name" value="MurJ"/>
    <property type="match status" value="1"/>
</dbReference>
<dbReference type="OrthoDB" id="9804143at2"/>
<accession>A0A2T1G983</accession>
<comment type="subcellular location">
    <subcellularLocation>
        <location evidence="1 8">Cell membrane</location>
        <topology evidence="1 8">Multi-pass membrane protein</topology>
    </subcellularLocation>
</comment>
<evidence type="ECO:0000256" key="7">
    <source>
        <dbReference type="ARBA" id="ARBA00023136"/>
    </source>
</evidence>
<feature type="transmembrane region" description="Helical" evidence="8">
    <location>
        <begin position="176"/>
        <end position="195"/>
    </location>
</feature>
<feature type="transmembrane region" description="Helical" evidence="8">
    <location>
        <begin position="333"/>
        <end position="360"/>
    </location>
</feature>
<dbReference type="GO" id="GO:0071555">
    <property type="term" value="P:cell wall organization"/>
    <property type="evidence" value="ECO:0007669"/>
    <property type="project" value="UniProtKB-KW"/>
</dbReference>
<feature type="transmembrane region" description="Helical" evidence="8">
    <location>
        <begin position="464"/>
        <end position="488"/>
    </location>
</feature>
<dbReference type="RefSeq" id="WP_106308496.1">
    <property type="nucleotide sequence ID" value="NZ_PVWO01000291.1"/>
</dbReference>
<proteinExistence type="inferred from homology"/>
<dbReference type="GO" id="GO:0009252">
    <property type="term" value="P:peptidoglycan biosynthetic process"/>
    <property type="evidence" value="ECO:0007669"/>
    <property type="project" value="UniProtKB-UniRule"/>
</dbReference>
<keyword evidence="4 8" id="KW-0133">Cell shape</keyword>
<evidence type="ECO:0000256" key="4">
    <source>
        <dbReference type="ARBA" id="ARBA00022960"/>
    </source>
</evidence>
<dbReference type="EMBL" id="PVWO01000291">
    <property type="protein sequence ID" value="PSB53805.1"/>
    <property type="molecule type" value="Genomic_DNA"/>
</dbReference>
<feature type="transmembrane region" description="Helical" evidence="8">
    <location>
        <begin position="207"/>
        <end position="232"/>
    </location>
</feature>
<name>A0A2T1G983_9CYAN</name>
<dbReference type="PANTHER" id="PTHR43486:SF1">
    <property type="entry name" value="LIPID II FLIPPASE MURJ-RELATED"/>
    <property type="match status" value="1"/>
</dbReference>
<evidence type="ECO:0000256" key="2">
    <source>
        <dbReference type="ARBA" id="ARBA00022475"/>
    </source>
</evidence>
<dbReference type="GO" id="GO:0005886">
    <property type="term" value="C:plasma membrane"/>
    <property type="evidence" value="ECO:0007669"/>
    <property type="project" value="UniProtKB-SubCell"/>
</dbReference>
<dbReference type="PRINTS" id="PR01806">
    <property type="entry name" value="VIRFACTRMVIN"/>
</dbReference>
<evidence type="ECO:0000256" key="6">
    <source>
        <dbReference type="ARBA" id="ARBA00022989"/>
    </source>
</evidence>
<evidence type="ECO:0000256" key="8">
    <source>
        <dbReference type="HAMAP-Rule" id="MF_02078"/>
    </source>
</evidence>
<evidence type="ECO:0000256" key="5">
    <source>
        <dbReference type="ARBA" id="ARBA00022984"/>
    </source>
</evidence>
<evidence type="ECO:0000256" key="1">
    <source>
        <dbReference type="ARBA" id="ARBA00004651"/>
    </source>
</evidence>
<keyword evidence="5 8" id="KW-0573">Peptidoglycan synthesis</keyword>
<dbReference type="InterPro" id="IPR004268">
    <property type="entry name" value="MurJ"/>
</dbReference>
<keyword evidence="2 8" id="KW-1003">Cell membrane</keyword>
<keyword evidence="10" id="KW-1185">Reference proteome</keyword>
<feature type="transmembrane region" description="Helical" evidence="8">
    <location>
        <begin position="12"/>
        <end position="31"/>
    </location>
</feature>
<feature type="transmembrane region" description="Helical" evidence="8">
    <location>
        <begin position="500"/>
        <end position="519"/>
    </location>
</feature>
<feature type="transmembrane region" description="Helical" evidence="8">
    <location>
        <begin position="372"/>
        <end position="393"/>
    </location>
</feature>
<feature type="transmembrane region" description="Helical" evidence="8">
    <location>
        <begin position="253"/>
        <end position="273"/>
    </location>
</feature>
<dbReference type="HAMAP" id="MF_02078">
    <property type="entry name" value="MurJ_MviN"/>
    <property type="match status" value="1"/>
</dbReference>
<dbReference type="GO" id="GO:0015648">
    <property type="term" value="F:lipid-linked peptidoglycan transporter activity"/>
    <property type="evidence" value="ECO:0007669"/>
    <property type="project" value="UniProtKB-UniRule"/>
</dbReference>
<dbReference type="UniPathway" id="UPA00219"/>